<evidence type="ECO:0000256" key="2">
    <source>
        <dbReference type="SAM" id="MobiDB-lite"/>
    </source>
</evidence>
<dbReference type="GO" id="GO:0003676">
    <property type="term" value="F:nucleic acid binding"/>
    <property type="evidence" value="ECO:0007669"/>
    <property type="project" value="InterPro"/>
</dbReference>
<keyword evidence="1" id="KW-0378">Hydrolase</keyword>
<evidence type="ECO:0000259" key="4">
    <source>
        <dbReference type="Pfam" id="PF22936"/>
    </source>
</evidence>
<dbReference type="InterPro" id="IPR013103">
    <property type="entry name" value="RVT_2"/>
</dbReference>
<feature type="compositionally biased region" description="Polar residues" evidence="2">
    <location>
        <begin position="79"/>
        <end position="88"/>
    </location>
</feature>
<feature type="domain" description="Retrovirus-related Pol polyprotein from transposon TNT 1-94-like beta-barrel" evidence="4">
    <location>
        <begin position="130"/>
        <end position="178"/>
    </location>
</feature>
<reference evidence="5 6" key="1">
    <citation type="journal article" date="2018" name="PLoS Genet.">
        <title>Population sequencing reveals clonal diversity and ancestral inbreeding in the grapevine cultivar Chardonnay.</title>
        <authorList>
            <person name="Roach M.J."/>
            <person name="Johnson D.L."/>
            <person name="Bohlmann J."/>
            <person name="van Vuuren H.J."/>
            <person name="Jones S.J."/>
            <person name="Pretorius I.S."/>
            <person name="Schmidt S.A."/>
            <person name="Borneman A.R."/>
        </authorList>
    </citation>
    <scope>NUCLEOTIDE SEQUENCE [LARGE SCALE GENOMIC DNA]</scope>
    <source>
        <strain evidence="6">cv. Chardonnay</strain>
        <tissue evidence="5">Leaf</tissue>
    </source>
</reference>
<feature type="region of interest" description="Disordered" evidence="2">
    <location>
        <begin position="62"/>
        <end position="92"/>
    </location>
</feature>
<dbReference type="SUPFAM" id="SSF56672">
    <property type="entry name" value="DNA/RNA polymerases"/>
    <property type="match status" value="1"/>
</dbReference>
<dbReference type="Pfam" id="PF07727">
    <property type="entry name" value="RVT_2"/>
    <property type="match status" value="1"/>
</dbReference>
<evidence type="ECO:0000259" key="3">
    <source>
        <dbReference type="Pfam" id="PF07727"/>
    </source>
</evidence>
<gene>
    <name evidence="5" type="primary">RE1_2758</name>
    <name evidence="5" type="ORF">CK203_097882</name>
</gene>
<dbReference type="InterPro" id="IPR043502">
    <property type="entry name" value="DNA/RNA_pol_sf"/>
</dbReference>
<keyword evidence="1" id="KW-0064">Aspartyl protease</keyword>
<organism evidence="5 6">
    <name type="scientific">Vitis vinifera</name>
    <name type="common">Grape</name>
    <dbReference type="NCBI Taxonomy" id="29760"/>
    <lineage>
        <taxon>Eukaryota</taxon>
        <taxon>Viridiplantae</taxon>
        <taxon>Streptophyta</taxon>
        <taxon>Embryophyta</taxon>
        <taxon>Tracheophyta</taxon>
        <taxon>Spermatophyta</taxon>
        <taxon>Magnoliopsida</taxon>
        <taxon>eudicotyledons</taxon>
        <taxon>Gunneridae</taxon>
        <taxon>Pentapetalae</taxon>
        <taxon>rosids</taxon>
        <taxon>Vitales</taxon>
        <taxon>Vitaceae</taxon>
        <taxon>Viteae</taxon>
        <taxon>Vitis</taxon>
    </lineage>
</organism>
<dbReference type="PANTHER" id="PTHR11439:SF486">
    <property type="entry name" value="RLK (RECEPTOR-LIKE KINASE) PROTEIN, PUTATIVE-RELATED"/>
    <property type="match status" value="1"/>
</dbReference>
<proteinExistence type="predicted"/>
<dbReference type="EMBL" id="QGNW01002189">
    <property type="protein sequence ID" value="RVW23703.1"/>
    <property type="molecule type" value="Genomic_DNA"/>
</dbReference>
<feature type="compositionally biased region" description="Basic and acidic residues" evidence="2">
    <location>
        <begin position="62"/>
        <end position="76"/>
    </location>
</feature>
<dbReference type="SUPFAM" id="SSF53098">
    <property type="entry name" value="Ribonuclease H-like"/>
    <property type="match status" value="1"/>
</dbReference>
<dbReference type="CDD" id="cd09272">
    <property type="entry name" value="RNase_HI_RT_Ty1"/>
    <property type="match status" value="1"/>
</dbReference>
<evidence type="ECO:0000256" key="1">
    <source>
        <dbReference type="ARBA" id="ARBA00022750"/>
    </source>
</evidence>
<dbReference type="InterPro" id="IPR036397">
    <property type="entry name" value="RNaseH_sf"/>
</dbReference>
<comment type="caution">
    <text evidence="5">The sequence shown here is derived from an EMBL/GenBank/DDBJ whole genome shotgun (WGS) entry which is preliminary data.</text>
</comment>
<sequence length="741" mass="83351">MGVKPLPSLREAFSEVRRKESRKNLMMGSHQQLNMAESFALRLNSLILTTVKKLKEIHGKPVDWKPRQPLEKEGRGNHVATNEQSPQPEASPFNKEQMEMLQKLLSPLLSVQSQTGSSSNQVIGSGTLAHKVRIADGSLSKVAGTGSVVLSRDLTLNSVLLAPNLDCNLLSISKLTKEKRCITNFSSTHCEFQDLDSGKTIGNAEECSGLYILKERHDPQEQPQMTVGEFLAQEGIVHLSSCVDTPQQNGIVERKNRHLLEGENSTQEYQFWDLESFNESPITTKNHIPPESFNQPESIVDLWDKEHIQEETEEGALSQQTHEAEPGPNPSKLPGNNAPDGTVDSELENDILNMSIAWRKGVRSCTQHPIGNFISYDKLSPTFRAFTSSITEIQVPRNIQEAFKYPKWKAAIDEEVRALEKNGTWEITDLLRGKKPVGCKWIFTVKYKEDVAKLNTVRVLLSLAANLDWSLHQLDVKNAFLNGDLEEEVYMDIPAGLETTSNFNKEFEIKDLGTLKYFLGMEIARSKKGIAVSQRKYVLDLLNETGMLGCKPAETPMDTTVKLEESDGSVPVDKGRYQRLVGKLIYLSHTRPDIGFSVSVVSQFMNNPTEKHMTAVIENIEVPQDDTGKGYCSFVWGNLVTWRSKKQLLEELRVPLKHPMVLYCDNQAAINIAKNPVHHDRTKHVEIDRHFIKEKIEEGVFKVSYTPTNCQTTDILTKALARVNFEDLTEKLGMINIYNAA</sequence>
<feature type="region of interest" description="Disordered" evidence="2">
    <location>
        <begin position="311"/>
        <end position="345"/>
    </location>
</feature>
<evidence type="ECO:0000313" key="6">
    <source>
        <dbReference type="Proteomes" id="UP000288805"/>
    </source>
</evidence>
<dbReference type="AlphaFoldDB" id="A0A438CKF8"/>
<dbReference type="PANTHER" id="PTHR11439">
    <property type="entry name" value="GAG-POL-RELATED RETROTRANSPOSON"/>
    <property type="match status" value="1"/>
</dbReference>
<feature type="domain" description="Reverse transcriptase Ty1/copia-type" evidence="3">
    <location>
        <begin position="450"/>
        <end position="503"/>
    </location>
</feature>
<dbReference type="Proteomes" id="UP000288805">
    <property type="component" value="Unassembled WGS sequence"/>
</dbReference>
<dbReference type="GO" id="GO:0004190">
    <property type="term" value="F:aspartic-type endopeptidase activity"/>
    <property type="evidence" value="ECO:0007669"/>
    <property type="project" value="UniProtKB-KW"/>
</dbReference>
<dbReference type="InterPro" id="IPR012337">
    <property type="entry name" value="RNaseH-like_sf"/>
</dbReference>
<dbReference type="Gene3D" id="3.30.420.10">
    <property type="entry name" value="Ribonuclease H-like superfamily/Ribonuclease H"/>
    <property type="match status" value="1"/>
</dbReference>
<evidence type="ECO:0000313" key="5">
    <source>
        <dbReference type="EMBL" id="RVW23703.1"/>
    </source>
</evidence>
<accession>A0A438CKF8</accession>
<keyword evidence="1" id="KW-0645">Protease</keyword>
<name>A0A438CKF8_VITVI</name>
<dbReference type="InterPro" id="IPR054722">
    <property type="entry name" value="PolX-like_BBD"/>
</dbReference>
<protein>
    <submittedName>
        <fullName evidence="5">Retrovirus-related Pol polyprotein from transposon RE1</fullName>
    </submittedName>
</protein>
<dbReference type="Pfam" id="PF22936">
    <property type="entry name" value="Pol_BBD"/>
    <property type="match status" value="1"/>
</dbReference>